<evidence type="ECO:0000313" key="1">
    <source>
        <dbReference type="EMBL" id="EAS01231.3"/>
    </source>
</evidence>
<organism evidence="1 2">
    <name type="scientific">Tetrahymena thermophila (strain SB210)</name>
    <dbReference type="NCBI Taxonomy" id="312017"/>
    <lineage>
        <taxon>Eukaryota</taxon>
        <taxon>Sar</taxon>
        <taxon>Alveolata</taxon>
        <taxon>Ciliophora</taxon>
        <taxon>Intramacronucleata</taxon>
        <taxon>Oligohymenophorea</taxon>
        <taxon>Hymenostomatida</taxon>
        <taxon>Tetrahymenina</taxon>
        <taxon>Tetrahymenidae</taxon>
        <taxon>Tetrahymena</taxon>
    </lineage>
</organism>
<evidence type="ECO:0000313" key="2">
    <source>
        <dbReference type="Proteomes" id="UP000009168"/>
    </source>
</evidence>
<protein>
    <submittedName>
        <fullName evidence="1">Uncharacterized protein</fullName>
    </submittedName>
</protein>
<dbReference type="EMBL" id="GG662604">
    <property type="protein sequence ID" value="EAS01231.3"/>
    <property type="molecule type" value="Genomic_DNA"/>
</dbReference>
<dbReference type="RefSeq" id="XP_001021476.3">
    <property type="nucleotide sequence ID" value="XM_001021476.3"/>
</dbReference>
<dbReference type="AlphaFoldDB" id="Q23XH6"/>
<accession>Q23XH6</accession>
<reference evidence="2" key="1">
    <citation type="journal article" date="2006" name="PLoS Biol.">
        <title>Macronuclear genome sequence of the ciliate Tetrahymena thermophila, a model eukaryote.</title>
        <authorList>
            <person name="Eisen J.A."/>
            <person name="Coyne R.S."/>
            <person name="Wu M."/>
            <person name="Wu D."/>
            <person name="Thiagarajan M."/>
            <person name="Wortman J.R."/>
            <person name="Badger J.H."/>
            <person name="Ren Q."/>
            <person name="Amedeo P."/>
            <person name="Jones K.M."/>
            <person name="Tallon L.J."/>
            <person name="Delcher A.L."/>
            <person name="Salzberg S.L."/>
            <person name="Silva J.C."/>
            <person name="Haas B.J."/>
            <person name="Majoros W.H."/>
            <person name="Farzad M."/>
            <person name="Carlton J.M."/>
            <person name="Smith R.K. Jr."/>
            <person name="Garg J."/>
            <person name="Pearlman R.E."/>
            <person name="Karrer K.M."/>
            <person name="Sun L."/>
            <person name="Manning G."/>
            <person name="Elde N.C."/>
            <person name="Turkewitz A.P."/>
            <person name="Asai D.J."/>
            <person name="Wilkes D.E."/>
            <person name="Wang Y."/>
            <person name="Cai H."/>
            <person name="Collins K."/>
            <person name="Stewart B.A."/>
            <person name="Lee S.R."/>
            <person name="Wilamowska K."/>
            <person name="Weinberg Z."/>
            <person name="Ruzzo W.L."/>
            <person name="Wloga D."/>
            <person name="Gaertig J."/>
            <person name="Frankel J."/>
            <person name="Tsao C.-C."/>
            <person name="Gorovsky M.A."/>
            <person name="Keeling P.J."/>
            <person name="Waller R.F."/>
            <person name="Patron N.J."/>
            <person name="Cherry J.M."/>
            <person name="Stover N.A."/>
            <person name="Krieger C.J."/>
            <person name="del Toro C."/>
            <person name="Ryder H.F."/>
            <person name="Williamson S.C."/>
            <person name="Barbeau R.A."/>
            <person name="Hamilton E.P."/>
            <person name="Orias E."/>
        </authorList>
    </citation>
    <scope>NUCLEOTIDE SEQUENCE [LARGE SCALE GENOMIC DNA]</scope>
    <source>
        <strain evidence="2">SB210</strain>
    </source>
</reference>
<sequence length="201" mass="24439">MIMGNIFTFWQLFKINVNINLQIYKQINRQYDFLFSTHFNELTNHFQIQNSLQILNNFHSLVQFLFRYAQLPLYIKIDSILLPFILDFKFSNIFQQKGVINKYDSNLLLRIKDAQLINQFKYSKSGQQINMIEIFYLDSKMLNQFKYSKKLTLRCSINLNIQKRWQQINMIEIFQLDSKMVNQLITQKIKNSYWQITKQIY</sequence>
<keyword evidence="2" id="KW-1185">Reference proteome</keyword>
<dbReference type="InParanoid" id="Q23XH6"/>
<proteinExistence type="predicted"/>
<dbReference type="KEGG" id="tet:TTHERM_01414120"/>
<dbReference type="Proteomes" id="UP000009168">
    <property type="component" value="Unassembled WGS sequence"/>
</dbReference>
<name>Q23XH6_TETTS</name>
<dbReference type="HOGENOM" id="CLU_024237_1_0_1"/>
<gene>
    <name evidence="1" type="ORF">TTHERM_01414120</name>
</gene>
<dbReference type="GeneID" id="7836096"/>